<dbReference type="PROSITE" id="PS50011">
    <property type="entry name" value="PROTEIN_KINASE_DOM"/>
    <property type="match status" value="1"/>
</dbReference>
<evidence type="ECO:0000256" key="3">
    <source>
        <dbReference type="ARBA" id="ARBA00022741"/>
    </source>
</evidence>
<reference evidence="8" key="1">
    <citation type="journal article" date="2006" name="Science">
        <title>Phytophthora genome sequences uncover evolutionary origins and mechanisms of pathogenesis.</title>
        <authorList>
            <person name="Tyler B.M."/>
            <person name="Tripathy S."/>
            <person name="Zhang X."/>
            <person name="Dehal P."/>
            <person name="Jiang R.H."/>
            <person name="Aerts A."/>
            <person name="Arredondo F.D."/>
            <person name="Baxter L."/>
            <person name="Bensasson D."/>
            <person name="Beynon J.L."/>
            <person name="Chapman J."/>
            <person name="Damasceno C.M."/>
            <person name="Dorrance A.E."/>
            <person name="Dou D."/>
            <person name="Dickerman A.W."/>
            <person name="Dubchak I.L."/>
            <person name="Garbelotto M."/>
            <person name="Gijzen M."/>
            <person name="Gordon S.G."/>
            <person name="Govers F."/>
            <person name="Grunwald N.J."/>
            <person name="Huang W."/>
            <person name="Ivors K.L."/>
            <person name="Jones R.W."/>
            <person name="Kamoun S."/>
            <person name="Krampis K."/>
            <person name="Lamour K.H."/>
            <person name="Lee M.K."/>
            <person name="McDonald W.H."/>
            <person name="Medina M."/>
            <person name="Meijer H.J."/>
            <person name="Nordberg E.K."/>
            <person name="Maclean D.J."/>
            <person name="Ospina-Giraldo M.D."/>
            <person name="Morris P.F."/>
            <person name="Phuntumart V."/>
            <person name="Putnam N.H."/>
            <person name="Rash S."/>
            <person name="Rose J.K."/>
            <person name="Sakihama Y."/>
            <person name="Salamov A.A."/>
            <person name="Savidor A."/>
            <person name="Scheuring C.F."/>
            <person name="Smith B.M."/>
            <person name="Sobral B.W."/>
            <person name="Terry A."/>
            <person name="Torto-Alalibo T.A."/>
            <person name="Win J."/>
            <person name="Xu Z."/>
            <person name="Zhang H."/>
            <person name="Grigoriev I.V."/>
            <person name="Rokhsar D.S."/>
            <person name="Boore J.L."/>
        </authorList>
    </citation>
    <scope>NUCLEOTIDE SEQUENCE [LARGE SCALE GENOMIC DNA]</scope>
    <source>
        <strain evidence="8">Pr102</strain>
    </source>
</reference>
<keyword evidence="3" id="KW-0547">Nucleotide-binding</keyword>
<dbReference type="RefSeq" id="XP_067748309.1">
    <property type="nucleotide sequence ID" value="XM_067889121.1"/>
</dbReference>
<dbReference type="eggNOG" id="KOG0588">
    <property type="taxonomic scope" value="Eukaryota"/>
</dbReference>
<evidence type="ECO:0000313" key="7">
    <source>
        <dbReference type="EnsemblProtists" id="Phyra78411"/>
    </source>
</evidence>
<keyword evidence="1" id="KW-0723">Serine/threonine-protein kinase</keyword>
<dbReference type="STRING" id="164328.H3GP26"/>
<evidence type="ECO:0000256" key="5">
    <source>
        <dbReference type="ARBA" id="ARBA00022840"/>
    </source>
</evidence>
<dbReference type="OrthoDB" id="541276at2759"/>
<dbReference type="EMBL" id="DS566028">
    <property type="status" value="NOT_ANNOTATED_CDS"/>
    <property type="molecule type" value="Genomic_DNA"/>
</dbReference>
<dbReference type="PANTHER" id="PTHR24345">
    <property type="entry name" value="SERINE/THREONINE-PROTEIN KINASE PLK"/>
    <property type="match status" value="1"/>
</dbReference>
<evidence type="ECO:0000313" key="8">
    <source>
        <dbReference type="Proteomes" id="UP000005238"/>
    </source>
</evidence>
<dbReference type="VEuPathDB" id="FungiDB:KRP23_4191"/>
<dbReference type="OMA" id="FREAWQE"/>
<reference evidence="7" key="2">
    <citation type="submission" date="2015-06" db="UniProtKB">
        <authorList>
            <consortium name="EnsemblProtists"/>
        </authorList>
    </citation>
    <scope>IDENTIFICATION</scope>
    <source>
        <strain evidence="7">Pr102</strain>
    </source>
</reference>
<keyword evidence="4" id="KW-0418">Kinase</keyword>
<dbReference type="GeneID" id="94224939"/>
<dbReference type="SUPFAM" id="SSF56112">
    <property type="entry name" value="Protein kinase-like (PK-like)"/>
    <property type="match status" value="1"/>
</dbReference>
<dbReference type="RefSeq" id="XP_067748308.1">
    <property type="nucleotide sequence ID" value="XM_067889118.1"/>
</dbReference>
<dbReference type="Pfam" id="PF00069">
    <property type="entry name" value="Pkinase"/>
    <property type="match status" value="1"/>
</dbReference>
<dbReference type="Gene3D" id="1.10.510.10">
    <property type="entry name" value="Transferase(Phosphotransferase) domain 1"/>
    <property type="match status" value="1"/>
</dbReference>
<dbReference type="HOGENOM" id="CLU_000288_63_14_1"/>
<evidence type="ECO:0000259" key="6">
    <source>
        <dbReference type="PROSITE" id="PS50011"/>
    </source>
</evidence>
<dbReference type="VEuPathDB" id="FungiDB:KRP22_2368"/>
<evidence type="ECO:0000256" key="1">
    <source>
        <dbReference type="ARBA" id="ARBA00022527"/>
    </source>
</evidence>
<name>H3GP26_PHYRM</name>
<dbReference type="AlphaFoldDB" id="H3GP26"/>
<dbReference type="InterPro" id="IPR011009">
    <property type="entry name" value="Kinase-like_dom_sf"/>
</dbReference>
<evidence type="ECO:0000256" key="2">
    <source>
        <dbReference type="ARBA" id="ARBA00022679"/>
    </source>
</evidence>
<dbReference type="GO" id="GO:0005524">
    <property type="term" value="F:ATP binding"/>
    <property type="evidence" value="ECO:0007669"/>
    <property type="project" value="UniProtKB-KW"/>
</dbReference>
<dbReference type="PANTHER" id="PTHR24345:SF91">
    <property type="entry name" value="SERINE_THREONINE-PROTEIN KINASE PLK4"/>
    <property type="match status" value="1"/>
</dbReference>
<dbReference type="Proteomes" id="UP000005238">
    <property type="component" value="Unassembled WGS sequence"/>
</dbReference>
<dbReference type="EnsemblProtists" id="Phyra78410">
    <property type="protein sequence ID" value="Phyra78410"/>
    <property type="gene ID" value="Phyra78410"/>
</dbReference>
<proteinExistence type="predicted"/>
<sequence>MTLVHNRYRVERELAQTTYGGIYLCTDELQRPRRVVLKRVSLLQAINLLDMRRSQLQTPDDPRQEKAFAHLQRAERTPHPHIVQYLDDFMEGHTLYFVLEFCAGDDLYKAVNRGENRRLKCADALDVTKQVSTAVSYLHRRSIAHRDVSLENILLSRGVYKLADFGLATRADRLCIECAGKAYYMAPEVVASGVAYDPKAADVWSLGVVLFILLTGSPIVQLATEEDARFLAFKKVGVRELLRVWRMTHLVHEGAMRLLEGMLQCDPAKRLTIEQVLQHEAFAWTAAAA</sequence>
<dbReference type="EnsemblProtists" id="Phyra78411">
    <property type="protein sequence ID" value="Phyra78411"/>
    <property type="gene ID" value="Phyra78411"/>
</dbReference>
<dbReference type="GeneID" id="94224938"/>
<dbReference type="FunFam" id="1.10.510.10:FF:000753">
    <property type="entry name" value="CAMK/CAMKL protein kinase"/>
    <property type="match status" value="1"/>
</dbReference>
<dbReference type="InParanoid" id="H3GP26"/>
<accession>H3GP26</accession>
<keyword evidence="2" id="KW-0808">Transferase</keyword>
<keyword evidence="8" id="KW-1185">Reference proteome</keyword>
<keyword evidence="5" id="KW-0067">ATP-binding</keyword>
<protein>
    <recommendedName>
        <fullName evidence="6">Protein kinase domain-containing protein</fullName>
    </recommendedName>
</protein>
<organism evidence="7 8">
    <name type="scientific">Phytophthora ramorum</name>
    <name type="common">Sudden oak death agent</name>
    <dbReference type="NCBI Taxonomy" id="164328"/>
    <lineage>
        <taxon>Eukaryota</taxon>
        <taxon>Sar</taxon>
        <taxon>Stramenopiles</taxon>
        <taxon>Oomycota</taxon>
        <taxon>Peronosporomycetes</taxon>
        <taxon>Peronosporales</taxon>
        <taxon>Peronosporaceae</taxon>
        <taxon>Phytophthora</taxon>
    </lineage>
</organism>
<dbReference type="GO" id="GO:0004674">
    <property type="term" value="F:protein serine/threonine kinase activity"/>
    <property type="evidence" value="ECO:0000318"/>
    <property type="project" value="GO_Central"/>
</dbReference>
<dbReference type="VEuPathDB" id="FungiDB:KRP23_4190"/>
<feature type="domain" description="Protein kinase" evidence="6">
    <location>
        <begin position="8"/>
        <end position="282"/>
    </location>
</feature>
<dbReference type="InterPro" id="IPR000719">
    <property type="entry name" value="Prot_kinase_dom"/>
</dbReference>
<evidence type="ECO:0000256" key="4">
    <source>
        <dbReference type="ARBA" id="ARBA00022777"/>
    </source>
</evidence>